<dbReference type="GO" id="GO:0046872">
    <property type="term" value="F:metal ion binding"/>
    <property type="evidence" value="ECO:0007669"/>
    <property type="project" value="UniProtKB-KW"/>
</dbReference>
<accession>A0A383DSY9</accession>
<name>A0A383DSY9_9ZZZZ</name>
<evidence type="ECO:0000256" key="1">
    <source>
        <dbReference type="ARBA" id="ARBA00001947"/>
    </source>
</evidence>
<evidence type="ECO:0000256" key="6">
    <source>
        <dbReference type="ARBA" id="ARBA00023049"/>
    </source>
</evidence>
<dbReference type="Gene3D" id="3.30.2010.10">
    <property type="entry name" value="Metalloproteases ('zincins'), catalytic domain"/>
    <property type="match status" value="1"/>
</dbReference>
<sequence>MNFLDQFRYTFDNLSELSITKNQDSETKTSYNNPQLKSLLSTSVKVTPEIFPKVAETIDQVFERLKLKNNFNFFITANHLQTQALCAMMPQSSNAEIIITSKMIDLLNGEELQSVIGHEVSHFYYQHSLYPSPNQA</sequence>
<gene>
    <name evidence="8" type="ORF">METZ01_LOCUS500465</name>
</gene>
<dbReference type="AlphaFoldDB" id="A0A383DSY9"/>
<evidence type="ECO:0000256" key="3">
    <source>
        <dbReference type="ARBA" id="ARBA00022723"/>
    </source>
</evidence>
<evidence type="ECO:0000256" key="4">
    <source>
        <dbReference type="ARBA" id="ARBA00022801"/>
    </source>
</evidence>
<dbReference type="InterPro" id="IPR001915">
    <property type="entry name" value="Peptidase_M48"/>
</dbReference>
<organism evidence="8">
    <name type="scientific">marine metagenome</name>
    <dbReference type="NCBI Taxonomy" id="408172"/>
    <lineage>
        <taxon>unclassified sequences</taxon>
        <taxon>metagenomes</taxon>
        <taxon>ecological metagenomes</taxon>
    </lineage>
</organism>
<dbReference type="EMBL" id="UINC01219921">
    <property type="protein sequence ID" value="SVE47611.1"/>
    <property type="molecule type" value="Genomic_DNA"/>
</dbReference>
<comment type="cofactor">
    <cofactor evidence="1">
        <name>Zn(2+)</name>
        <dbReference type="ChEBI" id="CHEBI:29105"/>
    </cofactor>
</comment>
<evidence type="ECO:0000256" key="2">
    <source>
        <dbReference type="ARBA" id="ARBA00022670"/>
    </source>
</evidence>
<protein>
    <recommendedName>
        <fullName evidence="7">Peptidase M48 domain-containing protein</fullName>
    </recommendedName>
</protein>
<dbReference type="Pfam" id="PF01435">
    <property type="entry name" value="Peptidase_M48"/>
    <property type="match status" value="1"/>
</dbReference>
<keyword evidence="2" id="KW-0645">Protease</keyword>
<dbReference type="GO" id="GO:0006508">
    <property type="term" value="P:proteolysis"/>
    <property type="evidence" value="ECO:0007669"/>
    <property type="project" value="UniProtKB-KW"/>
</dbReference>
<keyword evidence="6" id="KW-0482">Metalloprotease</keyword>
<keyword evidence="3" id="KW-0479">Metal-binding</keyword>
<keyword evidence="4" id="KW-0378">Hydrolase</keyword>
<reference evidence="8" key="1">
    <citation type="submission" date="2018-05" db="EMBL/GenBank/DDBJ databases">
        <authorList>
            <person name="Lanie J.A."/>
            <person name="Ng W.-L."/>
            <person name="Kazmierczak K.M."/>
            <person name="Andrzejewski T.M."/>
            <person name="Davidsen T.M."/>
            <person name="Wayne K.J."/>
            <person name="Tettelin H."/>
            <person name="Glass J.I."/>
            <person name="Rusch D."/>
            <person name="Podicherti R."/>
            <person name="Tsui H.-C.T."/>
            <person name="Winkler M.E."/>
        </authorList>
    </citation>
    <scope>NUCLEOTIDE SEQUENCE</scope>
</reference>
<evidence type="ECO:0000313" key="8">
    <source>
        <dbReference type="EMBL" id="SVE47611.1"/>
    </source>
</evidence>
<evidence type="ECO:0000256" key="5">
    <source>
        <dbReference type="ARBA" id="ARBA00022833"/>
    </source>
</evidence>
<proteinExistence type="predicted"/>
<evidence type="ECO:0000259" key="7">
    <source>
        <dbReference type="Pfam" id="PF01435"/>
    </source>
</evidence>
<dbReference type="GO" id="GO:0004222">
    <property type="term" value="F:metalloendopeptidase activity"/>
    <property type="evidence" value="ECO:0007669"/>
    <property type="project" value="InterPro"/>
</dbReference>
<feature type="non-terminal residue" evidence="8">
    <location>
        <position position="136"/>
    </location>
</feature>
<keyword evidence="5" id="KW-0862">Zinc</keyword>
<feature type="domain" description="Peptidase M48" evidence="7">
    <location>
        <begin position="54"/>
        <end position="130"/>
    </location>
</feature>